<dbReference type="GO" id="GO:0035251">
    <property type="term" value="F:UDP-glucosyltransferase activity"/>
    <property type="evidence" value="ECO:0007669"/>
    <property type="project" value="TreeGrafter"/>
</dbReference>
<evidence type="ECO:0000256" key="2">
    <source>
        <dbReference type="ARBA" id="ARBA00022679"/>
    </source>
</evidence>
<keyword evidence="2" id="KW-0808">Transferase</keyword>
<dbReference type="PANTHER" id="PTHR48047">
    <property type="entry name" value="GLYCOSYLTRANSFERASE"/>
    <property type="match status" value="1"/>
</dbReference>
<evidence type="ECO:0008006" key="5">
    <source>
        <dbReference type="Google" id="ProtNLM"/>
    </source>
</evidence>
<gene>
    <name evidence="3" type="ORF">FIBRA_03409</name>
</gene>
<dbReference type="STRING" id="599839.J4H2E0"/>
<dbReference type="Pfam" id="PF00201">
    <property type="entry name" value="UDPGT"/>
    <property type="match status" value="1"/>
</dbReference>
<proteinExistence type="inferred from homology"/>
<organism evidence="3 4">
    <name type="scientific">Fibroporia radiculosa</name>
    <dbReference type="NCBI Taxonomy" id="599839"/>
    <lineage>
        <taxon>Eukaryota</taxon>
        <taxon>Fungi</taxon>
        <taxon>Dikarya</taxon>
        <taxon>Basidiomycota</taxon>
        <taxon>Agaricomycotina</taxon>
        <taxon>Agaricomycetes</taxon>
        <taxon>Polyporales</taxon>
        <taxon>Fibroporiaceae</taxon>
        <taxon>Fibroporia</taxon>
    </lineage>
</organism>
<dbReference type="GeneID" id="24096270"/>
<dbReference type="InterPro" id="IPR002213">
    <property type="entry name" value="UDP_glucos_trans"/>
</dbReference>
<dbReference type="Gene3D" id="3.40.50.2000">
    <property type="entry name" value="Glycogen Phosphorylase B"/>
    <property type="match status" value="2"/>
</dbReference>
<accession>J4H2E0</accession>
<evidence type="ECO:0000313" key="3">
    <source>
        <dbReference type="EMBL" id="CCM01359.1"/>
    </source>
</evidence>
<protein>
    <recommendedName>
        <fullName evidence="5">Glycosyltransferase family 1 protein</fullName>
    </recommendedName>
</protein>
<dbReference type="HOGENOM" id="CLU_001724_12_1_1"/>
<dbReference type="EMBL" id="HE797029">
    <property type="protein sequence ID" value="CCM01359.1"/>
    <property type="molecule type" value="Genomic_DNA"/>
</dbReference>
<evidence type="ECO:0000313" key="4">
    <source>
        <dbReference type="Proteomes" id="UP000006352"/>
    </source>
</evidence>
<keyword evidence="4" id="KW-1185">Reference proteome</keyword>
<comment type="similarity">
    <text evidence="1">Belongs to the UDP-glycosyltransferase family.</text>
</comment>
<dbReference type="Proteomes" id="UP000006352">
    <property type="component" value="Unassembled WGS sequence"/>
</dbReference>
<dbReference type="OrthoDB" id="5835829at2759"/>
<sequence length="479" mass="54079">MTKLRSVYITFFTTEKLYSRITNELRQCFEERDIHLLDKIVVISLVEDGSLPLGRGNLDAAFGIAYEKLVNGEPVECMHTGVQHCTDLIPAAVVVDLYGRTPLETVRRVSHERIKVFAWFAGAASILFRIGGPSTIGGIGDLRAKSSYQAGLIKSSIEEAAGLISLGNTDCLIYIPGLPLIYDHECQPQKLIGTESQVGELMLVAHDVLKLCDGLILATPEDYEAEATAALRSWFEETSCGVYACGPLISQPQQTDEVVETYRIRQFLESSQERCGTRSLLYFYFGSVHWPREVDKFIAILEAVMERGLPYILGHTSPYFPLSATVIQKVRSYDKALLTRKPLQRLILRHPVTAWYVTHADHENVIEAIWEGVPMICWPFAFDQPMNAARLSHTLDVAFELFQIRSSAGLKRVHRLGKAPDGTVEAVRYEIKSILRRAFGEDGKRKRKNVVKLQEQFRRSWDKRGNAWTQLDIFLRSLS</sequence>
<name>J4H2E0_9APHY</name>
<dbReference type="InParanoid" id="J4H2E0"/>
<evidence type="ECO:0000256" key="1">
    <source>
        <dbReference type="ARBA" id="ARBA00009995"/>
    </source>
</evidence>
<dbReference type="SUPFAM" id="SSF53756">
    <property type="entry name" value="UDP-Glycosyltransferase/glycogen phosphorylase"/>
    <property type="match status" value="1"/>
</dbReference>
<reference evidence="3 4" key="1">
    <citation type="journal article" date="2012" name="Appl. Environ. Microbiol.">
        <title>Short-read sequencing for genomic analysis of the brown rot fungus Fibroporia radiculosa.</title>
        <authorList>
            <person name="Tang J.D."/>
            <person name="Perkins A.D."/>
            <person name="Sonstegard T.S."/>
            <person name="Schroeder S.G."/>
            <person name="Burgess S.C."/>
            <person name="Diehl S.V."/>
        </authorList>
    </citation>
    <scope>NUCLEOTIDE SEQUENCE [LARGE SCALE GENOMIC DNA]</scope>
    <source>
        <strain evidence="3 4">TFFH 294</strain>
    </source>
</reference>
<dbReference type="RefSeq" id="XP_012180642.1">
    <property type="nucleotide sequence ID" value="XM_012325252.1"/>
</dbReference>
<dbReference type="AlphaFoldDB" id="J4H2E0"/>